<dbReference type="OrthoDB" id="5838149at2759"/>
<reference evidence="4" key="1">
    <citation type="submission" date="2016-06" db="UniProtKB">
        <authorList>
            <consortium name="WormBaseParasite"/>
        </authorList>
    </citation>
    <scope>IDENTIFICATION</scope>
</reference>
<protein>
    <submittedName>
        <fullName evidence="4">Regulator of ribonuclease activity homolog</fullName>
    </submittedName>
</protein>
<accession>A0A183J2W8</accession>
<evidence type="ECO:0000313" key="2">
    <source>
        <dbReference type="EMBL" id="VDP29952.1"/>
    </source>
</evidence>
<dbReference type="WBParaSite" id="SBAD_0001058001-mRNA-1">
    <property type="protein sequence ID" value="SBAD_0001058001-mRNA-1"/>
    <property type="gene ID" value="SBAD_0001058001"/>
</dbReference>
<reference evidence="2 3" key="2">
    <citation type="submission" date="2018-11" db="EMBL/GenBank/DDBJ databases">
        <authorList>
            <consortium name="Pathogen Informatics"/>
        </authorList>
    </citation>
    <scope>NUCLEOTIDE SEQUENCE [LARGE SCALE GENOMIC DNA]</scope>
</reference>
<dbReference type="InterPro" id="IPR023214">
    <property type="entry name" value="HAD_sf"/>
</dbReference>
<name>A0A183J2W8_9BILA</name>
<feature type="domain" description="Trehalose-6-phosphate phosphatase C-terminal" evidence="1">
    <location>
        <begin position="55"/>
        <end position="96"/>
    </location>
</feature>
<evidence type="ECO:0000313" key="3">
    <source>
        <dbReference type="Proteomes" id="UP000270296"/>
    </source>
</evidence>
<dbReference type="Pfam" id="PF21141">
    <property type="entry name" value="T6PP_C"/>
    <property type="match status" value="1"/>
</dbReference>
<dbReference type="EMBL" id="UZAM01013772">
    <property type="protein sequence ID" value="VDP29952.1"/>
    <property type="molecule type" value="Genomic_DNA"/>
</dbReference>
<dbReference type="InterPro" id="IPR049063">
    <property type="entry name" value="T6PP_C"/>
</dbReference>
<organism evidence="4">
    <name type="scientific">Soboliphyme baturini</name>
    <dbReference type="NCBI Taxonomy" id="241478"/>
    <lineage>
        <taxon>Eukaryota</taxon>
        <taxon>Metazoa</taxon>
        <taxon>Ecdysozoa</taxon>
        <taxon>Nematoda</taxon>
        <taxon>Enoplea</taxon>
        <taxon>Dorylaimia</taxon>
        <taxon>Dioctophymatida</taxon>
        <taxon>Dioctophymatoidea</taxon>
        <taxon>Soboliphymatidae</taxon>
        <taxon>Soboliphyme</taxon>
    </lineage>
</organism>
<proteinExistence type="predicted"/>
<dbReference type="Gene3D" id="3.40.50.1000">
    <property type="entry name" value="HAD superfamily/HAD-like"/>
    <property type="match status" value="1"/>
</dbReference>
<evidence type="ECO:0000259" key="1">
    <source>
        <dbReference type="Pfam" id="PF21141"/>
    </source>
</evidence>
<evidence type="ECO:0000313" key="4">
    <source>
        <dbReference type="WBParaSite" id="SBAD_0001058001-mRNA-1"/>
    </source>
</evidence>
<dbReference type="Proteomes" id="UP000270296">
    <property type="component" value="Unassembled WGS sequence"/>
</dbReference>
<gene>
    <name evidence="2" type="ORF">SBAD_LOCUS10216</name>
</gene>
<dbReference type="AlphaFoldDB" id="A0A183J2W8"/>
<keyword evidence="3" id="KW-1185">Reference proteome</keyword>
<sequence>MTYDKICEVVKELDPTEQHLLIHCGDMDVKVFPKAGKSDEVFTKGNGIRLFAKEMRSENVYTVWVTTDENLQQKVKALCEGHANKNYAFVSSPEILLAAMASATIREIQLRPVNERILSREFSRDYS</sequence>